<dbReference type="Proteomes" id="UP000824246">
    <property type="component" value="Unassembled WGS sequence"/>
</dbReference>
<sequence>MELPKDPAMLLSFVNTKLRDEYPSLREMCLSMDIDSNALTSALQAIGYEYDERLNKFI</sequence>
<dbReference type="AlphaFoldDB" id="A0A9D2APS7"/>
<evidence type="ECO:0000313" key="1">
    <source>
        <dbReference type="EMBL" id="HIX45772.1"/>
    </source>
</evidence>
<organism evidence="1 2">
    <name type="scientific">Candidatus Barnesiella excrementipullorum</name>
    <dbReference type="NCBI Taxonomy" id="2838479"/>
    <lineage>
        <taxon>Bacteria</taxon>
        <taxon>Pseudomonadati</taxon>
        <taxon>Bacteroidota</taxon>
        <taxon>Bacteroidia</taxon>
        <taxon>Bacteroidales</taxon>
        <taxon>Barnesiellaceae</taxon>
        <taxon>Barnesiella</taxon>
    </lineage>
</organism>
<proteinExistence type="predicted"/>
<gene>
    <name evidence="1" type="ORF">H9982_06085</name>
</gene>
<dbReference type="InterPro" id="IPR025346">
    <property type="entry name" value="DUF4250"/>
</dbReference>
<reference evidence="1" key="1">
    <citation type="journal article" date="2021" name="PeerJ">
        <title>Extensive microbial diversity within the chicken gut microbiome revealed by metagenomics and culture.</title>
        <authorList>
            <person name="Gilroy R."/>
            <person name="Ravi A."/>
            <person name="Getino M."/>
            <person name="Pursley I."/>
            <person name="Horton D.L."/>
            <person name="Alikhan N.F."/>
            <person name="Baker D."/>
            <person name="Gharbi K."/>
            <person name="Hall N."/>
            <person name="Watson M."/>
            <person name="Adriaenssens E.M."/>
            <person name="Foster-Nyarko E."/>
            <person name="Jarju S."/>
            <person name="Secka A."/>
            <person name="Antonio M."/>
            <person name="Oren A."/>
            <person name="Chaudhuri R.R."/>
            <person name="La Ragione R."/>
            <person name="Hildebrand F."/>
            <person name="Pallen M.J."/>
        </authorList>
    </citation>
    <scope>NUCLEOTIDE SEQUENCE</scope>
    <source>
        <strain evidence="1">ChiHjej12B11-16260</strain>
    </source>
</reference>
<protein>
    <submittedName>
        <fullName evidence="1">DUF4250 domain-containing protein</fullName>
    </submittedName>
</protein>
<comment type="caution">
    <text evidence="1">The sequence shown here is derived from an EMBL/GenBank/DDBJ whole genome shotgun (WGS) entry which is preliminary data.</text>
</comment>
<accession>A0A9D2APS7</accession>
<dbReference type="EMBL" id="DXFB01000157">
    <property type="protein sequence ID" value="HIX45772.1"/>
    <property type="molecule type" value="Genomic_DNA"/>
</dbReference>
<name>A0A9D2APS7_9BACT</name>
<reference evidence="1" key="2">
    <citation type="submission" date="2021-04" db="EMBL/GenBank/DDBJ databases">
        <authorList>
            <person name="Gilroy R."/>
        </authorList>
    </citation>
    <scope>NUCLEOTIDE SEQUENCE</scope>
    <source>
        <strain evidence="1">ChiHjej12B11-16260</strain>
    </source>
</reference>
<evidence type="ECO:0000313" key="2">
    <source>
        <dbReference type="Proteomes" id="UP000824246"/>
    </source>
</evidence>
<dbReference type="Pfam" id="PF14056">
    <property type="entry name" value="DUF4250"/>
    <property type="match status" value="1"/>
</dbReference>